<keyword evidence="3" id="KW-1185">Reference proteome</keyword>
<proteinExistence type="predicted"/>
<dbReference type="EMBL" id="CAXAMN010012224">
    <property type="protein sequence ID" value="CAK9037569.1"/>
    <property type="molecule type" value="Genomic_DNA"/>
</dbReference>
<dbReference type="Proteomes" id="UP001642484">
    <property type="component" value="Unassembled WGS sequence"/>
</dbReference>
<sequence length="765" mass="83468">MAHIAGYMTVEEGHSSDQAEPRPCGPRVRPTLGLALTGLVLVAVPMLFMCNVRAFFGSGEHCSADAHVADVSHAAEKYSLGRSGMSRLVSGVGRVTGAVIGSTMHHTIVPTAPSTGVGAVHHVHHYVTAPVSPVAPIFHTETAPISTVQTVHTVQVPAPAPEPVHTVLRRHYGTVYRKVPVNHYVHVQMPEKAPIVHTVQIQTPAKSYNCDGMGSHPDPSWSSQHTRWCCYKYKMYCPVAVVDKDYYHTVTNIQPVRVPVPEPMPAHAPIIHTIHHTYHVPSPPQYVHVQVPGPTVVKPVVMNENVPVPVPEPPQVINVKRPYPVHVQGPDHYVKVPVPSPPHVVTHYHTQWNTVVDQQYDCQNGVENFQQLWSHSKQTWCCSHFNSGCGHWEKVVHVYHSYDCQAGFSNWYHGWSSNKKDPDWCCSHQQRGCPGTWHGHWQHHVQVHVEHGVGHGGYDCNAGASNWMQGWSSKKKDWCCSNGHSQYCVKFHCHGDHANVAAWSGDQRDFCCKNFQLGCPHTTLSPLGCDAQCTLHGETSTCQQRIDWSKQNVFSGKGNACNLAYSKVQVECDVCRACTVQAAGCGVQGPGKEAFDCNAALGNWCRAWSPSKKVWCCNNQQKGCQSPDTPPNCDAGAGKVWKKVMISGHWSWESQMAGAATSVAKPYACHAGLAGWEHGWSGAKKSWCCSHEQLGCPGYVYHGPGAHGHTHVVVTHHFVAGAGAAGAAAGAAGAMSGHSWSSGGSHSWSSGASYHHHHVVHHVVH</sequence>
<reference evidence="2 3" key="1">
    <citation type="submission" date="2024-02" db="EMBL/GenBank/DDBJ databases">
        <authorList>
            <person name="Chen Y."/>
            <person name="Shah S."/>
            <person name="Dougan E. K."/>
            <person name="Thang M."/>
            <person name="Chan C."/>
        </authorList>
    </citation>
    <scope>NUCLEOTIDE SEQUENCE [LARGE SCALE GENOMIC DNA]</scope>
</reference>
<organism evidence="2 3">
    <name type="scientific">Durusdinium trenchii</name>
    <dbReference type="NCBI Taxonomy" id="1381693"/>
    <lineage>
        <taxon>Eukaryota</taxon>
        <taxon>Sar</taxon>
        <taxon>Alveolata</taxon>
        <taxon>Dinophyceae</taxon>
        <taxon>Suessiales</taxon>
        <taxon>Symbiodiniaceae</taxon>
        <taxon>Durusdinium</taxon>
    </lineage>
</organism>
<evidence type="ECO:0000313" key="3">
    <source>
        <dbReference type="Proteomes" id="UP001642484"/>
    </source>
</evidence>
<gene>
    <name evidence="2" type="ORF">CCMP2556_LOCUS20708</name>
</gene>
<keyword evidence="1" id="KW-0472">Membrane</keyword>
<keyword evidence="1" id="KW-1133">Transmembrane helix</keyword>
<keyword evidence="1" id="KW-0812">Transmembrane</keyword>
<accession>A0ABP0LHH7</accession>
<evidence type="ECO:0000313" key="2">
    <source>
        <dbReference type="EMBL" id="CAK9037569.1"/>
    </source>
</evidence>
<feature type="transmembrane region" description="Helical" evidence="1">
    <location>
        <begin position="32"/>
        <end position="56"/>
    </location>
</feature>
<protein>
    <submittedName>
        <fullName evidence="2">Uncharacterized protein</fullName>
    </submittedName>
</protein>
<name>A0ABP0LHH7_9DINO</name>
<comment type="caution">
    <text evidence="2">The sequence shown here is derived from an EMBL/GenBank/DDBJ whole genome shotgun (WGS) entry which is preliminary data.</text>
</comment>
<evidence type="ECO:0000256" key="1">
    <source>
        <dbReference type="SAM" id="Phobius"/>
    </source>
</evidence>